<name>A0A9X1NQJ2_9HYPH</name>
<organism evidence="2 3">
    <name type="scientific">Rhizobium quercicola</name>
    <dbReference type="NCBI Taxonomy" id="2901226"/>
    <lineage>
        <taxon>Bacteria</taxon>
        <taxon>Pseudomonadati</taxon>
        <taxon>Pseudomonadota</taxon>
        <taxon>Alphaproteobacteria</taxon>
        <taxon>Hyphomicrobiales</taxon>
        <taxon>Rhizobiaceae</taxon>
        <taxon>Rhizobium/Agrobacterium group</taxon>
        <taxon>Rhizobium</taxon>
    </lineage>
</organism>
<keyword evidence="2" id="KW-0808">Transferase</keyword>
<evidence type="ECO:0000259" key="1">
    <source>
        <dbReference type="Pfam" id="PF04230"/>
    </source>
</evidence>
<dbReference type="EMBL" id="JAJOZR010000001">
    <property type="protein sequence ID" value="MCD7107899.1"/>
    <property type="molecule type" value="Genomic_DNA"/>
</dbReference>
<dbReference type="Pfam" id="PF04230">
    <property type="entry name" value="PS_pyruv_trans"/>
    <property type="match status" value="1"/>
</dbReference>
<comment type="caution">
    <text evidence="2">The sequence shown here is derived from an EMBL/GenBank/DDBJ whole genome shotgun (WGS) entry which is preliminary data.</text>
</comment>
<dbReference type="GO" id="GO:0016740">
    <property type="term" value="F:transferase activity"/>
    <property type="evidence" value="ECO:0007669"/>
    <property type="project" value="UniProtKB-KW"/>
</dbReference>
<evidence type="ECO:0000313" key="3">
    <source>
        <dbReference type="Proteomes" id="UP001139089"/>
    </source>
</evidence>
<feature type="domain" description="Polysaccharide pyruvyl transferase" evidence="1">
    <location>
        <begin position="32"/>
        <end position="300"/>
    </location>
</feature>
<gene>
    <name evidence="2" type="ORF">LRX75_02475</name>
</gene>
<dbReference type="AlphaFoldDB" id="A0A9X1NQJ2"/>
<dbReference type="RefSeq" id="WP_231811614.1">
    <property type="nucleotide sequence ID" value="NZ_JAJOZR010000001.1"/>
</dbReference>
<keyword evidence="3" id="KW-1185">Reference proteome</keyword>
<protein>
    <submittedName>
        <fullName evidence="2">Polysaccharide pyruvyl transferase family protein</fullName>
    </submittedName>
</protein>
<accession>A0A9X1NQJ2</accession>
<sequence length="371" mass="41143">MFKSPLVLGINVRGVLNNGFTVEKCLSVAGNNTGNLIFSESLFRVIRNGVISSYHFTPEVAKGRDAVVVAAANWLNPHSDFGVLAERLEALKLPVILVGLGAQPSRGREHPTLKPGTERLVRLAADSSKMISVRGPFSAEVLNGFGVKNVEVTGCPSLLLASYARGPLSKVPRNPQRVAFHSTRHLMHNTSPLQDYFYKEAYRQRYDIVLQSELADFYYALGRTVNKEIMAKVDPIVCKSYGDSDAEAVGRYLRLHGKVFYDLEKWTDYAQTQDLFVGTRIHGTVAALLAGTPGILMTHDARTVELAQTLNIPFVPAESVDMTRSLDLPSLVEQADFSRFEARYGAYLRTFTAFFKSNGLEMREEQEFMAA</sequence>
<reference evidence="2" key="1">
    <citation type="submission" date="2021-12" db="EMBL/GenBank/DDBJ databases">
        <authorList>
            <person name="Li Y."/>
        </authorList>
    </citation>
    <scope>NUCLEOTIDE SEQUENCE</scope>
    <source>
        <strain evidence="2">DKSPLA3</strain>
    </source>
</reference>
<dbReference type="InterPro" id="IPR007345">
    <property type="entry name" value="Polysacch_pyruvyl_Trfase"/>
</dbReference>
<proteinExistence type="predicted"/>
<evidence type="ECO:0000313" key="2">
    <source>
        <dbReference type="EMBL" id="MCD7107899.1"/>
    </source>
</evidence>
<dbReference type="Proteomes" id="UP001139089">
    <property type="component" value="Unassembled WGS sequence"/>
</dbReference>